<dbReference type="PROSITE" id="PS01228">
    <property type="entry name" value="COF_1"/>
    <property type="match status" value="1"/>
</dbReference>
<evidence type="ECO:0000313" key="1">
    <source>
        <dbReference type="EMBL" id="SEJ16190.1"/>
    </source>
</evidence>
<dbReference type="PANTHER" id="PTHR10000">
    <property type="entry name" value="PHOSPHOSERINE PHOSPHATASE"/>
    <property type="match status" value="1"/>
</dbReference>
<dbReference type="InterPro" id="IPR006379">
    <property type="entry name" value="HAD-SF_hydro_IIB"/>
</dbReference>
<dbReference type="NCBIfam" id="TIGR00099">
    <property type="entry name" value="Cof-subfamily"/>
    <property type="match status" value="1"/>
</dbReference>
<keyword evidence="2" id="KW-1185">Reference proteome</keyword>
<dbReference type="PANTHER" id="PTHR10000:SF8">
    <property type="entry name" value="HAD SUPERFAMILY HYDROLASE-LIKE, TYPE 3"/>
    <property type="match status" value="1"/>
</dbReference>
<dbReference type="GO" id="GO:0000287">
    <property type="term" value="F:magnesium ion binding"/>
    <property type="evidence" value="ECO:0007669"/>
    <property type="project" value="TreeGrafter"/>
</dbReference>
<dbReference type="Pfam" id="PF08282">
    <property type="entry name" value="Hydrolase_3"/>
    <property type="match status" value="1"/>
</dbReference>
<dbReference type="GO" id="GO:0005829">
    <property type="term" value="C:cytosol"/>
    <property type="evidence" value="ECO:0007669"/>
    <property type="project" value="TreeGrafter"/>
</dbReference>
<accession>A0A1H6WTP9</accession>
<name>A0A1H6WTP9_9FIRM</name>
<dbReference type="NCBIfam" id="TIGR01484">
    <property type="entry name" value="HAD-SF-IIB"/>
    <property type="match status" value="1"/>
</dbReference>
<dbReference type="Gene3D" id="3.40.50.1000">
    <property type="entry name" value="HAD superfamily/HAD-like"/>
    <property type="match status" value="1"/>
</dbReference>
<dbReference type="Proteomes" id="UP000199662">
    <property type="component" value="Unassembled WGS sequence"/>
</dbReference>
<dbReference type="InterPro" id="IPR000150">
    <property type="entry name" value="Cof"/>
</dbReference>
<dbReference type="InterPro" id="IPR023214">
    <property type="entry name" value="HAD_sf"/>
</dbReference>
<dbReference type="Gene3D" id="3.30.1240.10">
    <property type="match status" value="1"/>
</dbReference>
<dbReference type="SFLD" id="SFLDS00003">
    <property type="entry name" value="Haloacid_Dehalogenase"/>
    <property type="match status" value="1"/>
</dbReference>
<organism evidence="1 2">
    <name type="scientific">Propionispira arboris</name>
    <dbReference type="NCBI Taxonomy" id="84035"/>
    <lineage>
        <taxon>Bacteria</taxon>
        <taxon>Bacillati</taxon>
        <taxon>Bacillota</taxon>
        <taxon>Negativicutes</taxon>
        <taxon>Selenomonadales</taxon>
        <taxon>Selenomonadaceae</taxon>
        <taxon>Propionispira</taxon>
    </lineage>
</organism>
<dbReference type="InterPro" id="IPR036412">
    <property type="entry name" value="HAD-like_sf"/>
</dbReference>
<reference evidence="1 2" key="1">
    <citation type="submission" date="2016-10" db="EMBL/GenBank/DDBJ databases">
        <authorList>
            <person name="de Groot N.N."/>
        </authorList>
    </citation>
    <scope>NUCLEOTIDE SEQUENCE [LARGE SCALE GENOMIC DNA]</scope>
    <source>
        <strain evidence="1 2">DSM 2179</strain>
    </source>
</reference>
<evidence type="ECO:0008006" key="3">
    <source>
        <dbReference type="Google" id="ProtNLM"/>
    </source>
</evidence>
<dbReference type="AlphaFoldDB" id="A0A1H6WTP9"/>
<dbReference type="CDD" id="cd07516">
    <property type="entry name" value="HAD_Pase"/>
    <property type="match status" value="1"/>
</dbReference>
<dbReference type="SFLD" id="SFLDG01144">
    <property type="entry name" value="C2.B.4:_PGP_Like"/>
    <property type="match status" value="1"/>
</dbReference>
<dbReference type="EMBL" id="FNZK01000004">
    <property type="protein sequence ID" value="SEJ16190.1"/>
    <property type="molecule type" value="Genomic_DNA"/>
</dbReference>
<dbReference type="GO" id="GO:0016791">
    <property type="term" value="F:phosphatase activity"/>
    <property type="evidence" value="ECO:0007669"/>
    <property type="project" value="TreeGrafter"/>
</dbReference>
<proteinExistence type="predicted"/>
<evidence type="ECO:0000313" key="2">
    <source>
        <dbReference type="Proteomes" id="UP000199662"/>
    </source>
</evidence>
<dbReference type="SFLD" id="SFLDG01140">
    <property type="entry name" value="C2.B:_Phosphomannomutase_and_P"/>
    <property type="match status" value="1"/>
</dbReference>
<sequence length="270" mass="29597">MSIKLIAMDLDGTLLNSQKIITPRTFAALQAAKERGIYITIATGRMYMAAAYFAKMIGAQVPVICCNGGLVRGDAAQPPIFVKCYKESVAREVLAECYKNDWYAQWYIDTQIYAKDFRPDMFGSYRTVKGFNLNAVGDDFLSYTKDVIQIVIRDKDGGVAAITEKIRAQFSGLLDPQQNTDISVDLTPPGINKAVGLKALLDHLNLRSDEVMACGDGDNDLAMLEYAGFSVATGNALEQAKQAADVVTDTCDQDGIGKAIERYVLKNRSF</sequence>
<dbReference type="STRING" id="84035.SAMN05660742_1043"/>
<dbReference type="SUPFAM" id="SSF56784">
    <property type="entry name" value="HAD-like"/>
    <property type="match status" value="1"/>
</dbReference>
<protein>
    <recommendedName>
        <fullName evidence="3">Cof subfamily of IIB subfamily of haloacid dehalogenase superfamily/HAD-superfamily hydrolase, subfamily IIB</fullName>
    </recommendedName>
</protein>
<dbReference type="RefSeq" id="WP_245741277.1">
    <property type="nucleotide sequence ID" value="NZ_FNZK01000004.1"/>
</dbReference>
<gene>
    <name evidence="1" type="ORF">SAMN05660742_1043</name>
</gene>